<dbReference type="Proteomes" id="UP000197003">
    <property type="component" value="Chromosome"/>
</dbReference>
<name>A0A1Z3N959_BDEBC</name>
<evidence type="ECO:0000313" key="1">
    <source>
        <dbReference type="EMBL" id="ASD63975.1"/>
    </source>
</evidence>
<dbReference type="EMBL" id="CP020946">
    <property type="protein sequence ID" value="ASD63975.1"/>
    <property type="molecule type" value="Genomic_DNA"/>
</dbReference>
<sequence length="275" mass="33117">MVYDCFVFYDELDLLDIRLNVLDKVVDKFVIIESKKTFRGTDKPLFYIENKQRYAQFESKIIHVVVEDFPKVNWKKLRPFSNWDREDYQRNALAKALVNCAPEDVIIFSDVDEIPTPEKVTEYLHKPGIKTFYQELYYYYLNNLAYEHTEPNEMYKDYIPWHGTVMANYSYFKKYGCNNMRTYRSKKDSEHTMVMDGGWHFSFMGGTEMILKKMRAYSHTEYMTEDMFNPQWVETQVRSGKDIFNRPMKFKPVGVERLPRYVQEYQAKYSKLLLL</sequence>
<dbReference type="GO" id="GO:0006044">
    <property type="term" value="P:N-acetylglucosamine metabolic process"/>
    <property type="evidence" value="ECO:0007669"/>
    <property type="project" value="TreeGrafter"/>
</dbReference>
<protein>
    <submittedName>
        <fullName evidence="1">N-acetylglucosaminyltransferase</fullName>
    </submittedName>
</protein>
<dbReference type="OrthoDB" id="5294815at2"/>
<dbReference type="GO" id="GO:0003830">
    <property type="term" value="F:beta-1,4-mannosylglycoprotein 4-beta-N-acetylglucosaminyltransferase activity"/>
    <property type="evidence" value="ECO:0007669"/>
    <property type="project" value="InterPro"/>
</dbReference>
<evidence type="ECO:0000313" key="2">
    <source>
        <dbReference type="Proteomes" id="UP000197003"/>
    </source>
</evidence>
<accession>A0A1Z3N959</accession>
<reference evidence="1 2" key="1">
    <citation type="submission" date="2017-04" db="EMBL/GenBank/DDBJ databases">
        <title>Whole genome sequence of Bdellovibrio bacteriovorus strain SSB218315.</title>
        <authorList>
            <person name="Oyedara O."/>
            <person name="Rodriguez-Perez M.A."/>
        </authorList>
    </citation>
    <scope>NUCLEOTIDE SEQUENCE [LARGE SCALE GENOMIC DNA]</scope>
    <source>
        <strain evidence="1 2">SSB218315</strain>
    </source>
</reference>
<dbReference type="Pfam" id="PF04724">
    <property type="entry name" value="Glyco_transf_17"/>
    <property type="match status" value="1"/>
</dbReference>
<keyword evidence="1" id="KW-0328">Glycosyltransferase</keyword>
<dbReference type="RefSeq" id="WP_088565475.1">
    <property type="nucleotide sequence ID" value="NZ_CP020946.1"/>
</dbReference>
<gene>
    <name evidence="1" type="ORF">B9G79_10540</name>
</gene>
<proteinExistence type="predicted"/>
<dbReference type="InterPro" id="IPR006813">
    <property type="entry name" value="Glyco_trans_17"/>
</dbReference>
<organism evidence="1 2">
    <name type="scientific">Bdellovibrio bacteriovorus</name>
    <dbReference type="NCBI Taxonomy" id="959"/>
    <lineage>
        <taxon>Bacteria</taxon>
        <taxon>Pseudomonadati</taxon>
        <taxon>Bdellovibrionota</taxon>
        <taxon>Bdellovibrionia</taxon>
        <taxon>Bdellovibrionales</taxon>
        <taxon>Pseudobdellovibrionaceae</taxon>
        <taxon>Bdellovibrio</taxon>
    </lineage>
</organism>
<dbReference type="PANTHER" id="PTHR12224:SF0">
    <property type="entry name" value="BETA-1,4-MANNOSYL-GLYCOPROTEIN 4-BETA-N-ACETYLGLUCOSAMINYLTRANSFERASE"/>
    <property type="match status" value="1"/>
</dbReference>
<dbReference type="PANTHER" id="PTHR12224">
    <property type="entry name" value="BETA-1,4-MANNOSYL-GLYCOPROTEIN BETA-1,4-N-ACETYLGLUCOSAMINYL-TRANSFERASE"/>
    <property type="match status" value="1"/>
</dbReference>
<dbReference type="GO" id="GO:0016020">
    <property type="term" value="C:membrane"/>
    <property type="evidence" value="ECO:0007669"/>
    <property type="project" value="InterPro"/>
</dbReference>
<keyword evidence="1" id="KW-0808">Transferase</keyword>
<dbReference type="AlphaFoldDB" id="A0A1Z3N959"/>